<name>A0A8B8N1K2_9MYRT</name>
<dbReference type="Gene3D" id="3.60.15.10">
    <property type="entry name" value="Ribonuclease Z/Hydroxyacylglutathione hydrolase-like"/>
    <property type="match status" value="1"/>
</dbReference>
<dbReference type="InterPro" id="IPR012340">
    <property type="entry name" value="NA-bd_OB-fold"/>
</dbReference>
<dbReference type="InterPro" id="IPR050191">
    <property type="entry name" value="ATP-dep_DNA_ligase"/>
</dbReference>
<keyword evidence="11" id="KW-0233">DNA recombination</keyword>
<evidence type="ECO:0000256" key="11">
    <source>
        <dbReference type="RuleBase" id="RU000617"/>
    </source>
</evidence>
<sequence>MRSLLTLSLHSMASSETTPSFDSTRLFLAATDKPSLSLPPLSPSDLPPSKLIPHTRFLVDAFRYAGDHSVSYFLSHFHSDHYTGLSSAWSRGIVFCSPTTSRLLIEVLGVPAVLVVSLPVGEVVSIDGCEVRLVDANHCPGAVMFLFKVPGGGDGEFRRYVHTGDFRFRDSMRLEPGLGEFVACDAIFLDTTYCNPKFVFPCQEESIDYIVSVIDRVGGENGDSAKSILFLVATYVIGKERILLEVARRCGRKVYVDGRKMAILHALGYGESGAFTEDESETAVHVVGWNVLGETWPYFRPNFVQMKEIMVEKGYKQVVGFVPTGWTYEVKRDKFAIRKKDSFEIHLVPYSEHSNYNELREFVKFLKPKRVVPTVGSDIENLDSKHFHRVQKHFAGLLDETANKKEFLMNFLSRSSEKEDIVGGVVATASDDASMQEKEENLSKEDLSEILDPKFLLNETTDLKKGGSEESDLPLEEGEKEILQALQDCLPAWVTRDQMIGLINSSGRNLVDAVSNFYEKETEFYQQVSASASASSFLASVTSSSDVHPSPSVPDSVKGSTCGMGSTFSKDFKLPTVQLSMTSKSPGKKKRNVRNSPKKKQKSAPKLESSGSGQSRITRFFTKSVPNSSQDGGLESDSQPCSKDDNISCSYHDKIDQFMQIVNGDNSLRSYAASILEKTKGDIDKALDVYYRDTESGAVDNNDISVVSVVSSQSVTASDSKFTTGHITLSENSGSVAAISVERPLTEICTNFVSVPLEKYNPVEHASWRLGEPAPYMHLARTFDLVEREKGKIKVTSMLCNMFRSLLALSPEDVLPAMYLCTNKIAPDHENMELNIGGSLVTAAIEDVCGVKRSKIRDMYNRLGDLGDVAQECRQTQTLLAPPPALLIKDVFSVLKKISFQTGTGSNVRKKNLIVSLMHSCREMEMKFIVRTLVRNLRIGAMMRTVLPAFAQAVVMNSSFEDTSQKLEKIQSLSASILEAYNVLPSLDLIIPSLMKEGIEFSSSHLSMIPGLPIKPMLAKITNGCPSVLKLFENRAFTCEYKYDGQRAQIHKLFDGSIRIFSRNGDETTSRFPDLIAIVKELCKPSAGTFILDAEVVAVDRKSGCKLMSFQELSSRERGGRDSLVSLDSIKVDICIFVFDVMFANGEQLLGFPLRGRRKVLRELFNDEKKGFLEYVEEMTVDAEDSHLDREDTLARMNLFLEDALRSSCEGIMVKSLDIDAGYSPSKRAETWLKVKRDYVEGLGDSLDLVPIGAWHGNGRKAGWYSPFLMSCYNPDTEEFQSVCRVMSGFSDSFYIEMKEFFSGDRILSKKPPCYKTAEVPDMWFSPEAVWEIRSADLTLSPVHQAAVGLVHPSRGISMRFPRFIRCVSDRNPENCSTAADIAEMFQSQTRKMDMSSTG</sequence>
<dbReference type="NCBIfam" id="TIGR00574">
    <property type="entry name" value="dnl1"/>
    <property type="match status" value="1"/>
</dbReference>
<dbReference type="Gene3D" id="3.30.470.30">
    <property type="entry name" value="DNA ligase/mRNA capping enzyme"/>
    <property type="match status" value="1"/>
</dbReference>
<dbReference type="Pfam" id="PF07522">
    <property type="entry name" value="DRMBL"/>
    <property type="match status" value="1"/>
</dbReference>
<dbReference type="SUPFAM" id="SSF56281">
    <property type="entry name" value="Metallo-hydrolase/oxidoreductase"/>
    <property type="match status" value="1"/>
</dbReference>
<evidence type="ECO:0000256" key="12">
    <source>
        <dbReference type="RuleBase" id="RU004196"/>
    </source>
</evidence>
<dbReference type="KEGG" id="rarg:115729756"/>
<dbReference type="CDD" id="cd16273">
    <property type="entry name" value="SNM1A-1C-like_MBL-fold"/>
    <property type="match status" value="1"/>
</dbReference>
<reference evidence="15" key="1">
    <citation type="submission" date="2025-05" db="UniProtKB">
        <authorList>
            <consortium name="RefSeq"/>
        </authorList>
    </citation>
    <scope>NUCLEOTIDE SEQUENCE [LARGE SCALE GENOMIC DNA]</scope>
</reference>
<dbReference type="SUPFAM" id="SSF50249">
    <property type="entry name" value="Nucleic acid-binding proteins"/>
    <property type="match status" value="1"/>
</dbReference>
<dbReference type="SUPFAM" id="SSF117018">
    <property type="entry name" value="ATP-dependent DNA ligase DNA-binding domain"/>
    <property type="match status" value="1"/>
</dbReference>
<dbReference type="GO" id="GO:0003677">
    <property type="term" value="F:DNA binding"/>
    <property type="evidence" value="ECO:0007669"/>
    <property type="project" value="InterPro"/>
</dbReference>
<dbReference type="InterPro" id="IPR036599">
    <property type="entry name" value="DNA_ligase_N_sf"/>
</dbReference>
<comment type="subcellular location">
    <subcellularLocation>
        <location evidence="1">Nucleus</location>
    </subcellularLocation>
</comment>
<dbReference type="FunFam" id="2.40.50.140:FF:000220">
    <property type="entry name" value="DNA ligase"/>
    <property type="match status" value="1"/>
</dbReference>
<dbReference type="InterPro" id="IPR036866">
    <property type="entry name" value="RibonucZ/Hydroxyglut_hydro"/>
</dbReference>
<dbReference type="GeneID" id="115729756"/>
<keyword evidence="3 11" id="KW-0436">Ligase</keyword>
<dbReference type="SUPFAM" id="SSF56091">
    <property type="entry name" value="DNA ligase/mRNA capping enzyme, catalytic domain"/>
    <property type="match status" value="1"/>
</dbReference>
<dbReference type="InterPro" id="IPR011084">
    <property type="entry name" value="DRMBL"/>
</dbReference>
<dbReference type="CDD" id="cd07900">
    <property type="entry name" value="Adenylation_DNA_ligase_I_Euk"/>
    <property type="match status" value="1"/>
</dbReference>
<evidence type="ECO:0000256" key="3">
    <source>
        <dbReference type="ARBA" id="ARBA00022598"/>
    </source>
</evidence>
<proteinExistence type="inferred from homology"/>
<dbReference type="GO" id="GO:0006273">
    <property type="term" value="P:lagging strand elongation"/>
    <property type="evidence" value="ECO:0007669"/>
    <property type="project" value="TreeGrafter"/>
</dbReference>
<evidence type="ECO:0000256" key="10">
    <source>
        <dbReference type="ARBA" id="ARBA00034003"/>
    </source>
</evidence>
<dbReference type="Gene3D" id="1.10.3260.10">
    <property type="entry name" value="DNA ligase, ATP-dependent, N-terminal domain"/>
    <property type="match status" value="1"/>
</dbReference>
<dbReference type="PROSITE" id="PS00697">
    <property type="entry name" value="DNA_LIGASE_A1"/>
    <property type="match status" value="1"/>
</dbReference>
<keyword evidence="6 11" id="KW-0227">DNA damage</keyword>
<evidence type="ECO:0000256" key="6">
    <source>
        <dbReference type="ARBA" id="ARBA00022763"/>
    </source>
</evidence>
<feature type="domain" description="ATP-dependent DNA ligase family profile" evidence="14">
    <location>
        <begin position="1127"/>
        <end position="1274"/>
    </location>
</feature>
<evidence type="ECO:0000313" key="15">
    <source>
        <dbReference type="Proteomes" id="UP000827889"/>
    </source>
</evidence>
<dbReference type="GO" id="GO:0006281">
    <property type="term" value="P:DNA repair"/>
    <property type="evidence" value="ECO:0007669"/>
    <property type="project" value="UniProtKB-KW"/>
</dbReference>
<comment type="similarity">
    <text evidence="2 12">Belongs to the ATP-dependent DNA ligase family.</text>
</comment>
<dbReference type="GO" id="GO:0071897">
    <property type="term" value="P:DNA biosynthetic process"/>
    <property type="evidence" value="ECO:0007669"/>
    <property type="project" value="InterPro"/>
</dbReference>
<keyword evidence="9" id="KW-0539">Nucleus</keyword>
<feature type="compositionally biased region" description="Polar residues" evidence="13">
    <location>
        <begin position="624"/>
        <end position="641"/>
    </location>
</feature>
<dbReference type="Pfam" id="PF04679">
    <property type="entry name" value="DNA_ligase_A_C"/>
    <property type="match status" value="1"/>
</dbReference>
<dbReference type="OrthoDB" id="206088at2759"/>
<feature type="compositionally biased region" description="Basic residues" evidence="13">
    <location>
        <begin position="586"/>
        <end position="603"/>
    </location>
</feature>
<evidence type="ECO:0000256" key="9">
    <source>
        <dbReference type="ARBA" id="ARBA00023242"/>
    </source>
</evidence>
<evidence type="ECO:0000259" key="14">
    <source>
        <dbReference type="PROSITE" id="PS50160"/>
    </source>
</evidence>
<dbReference type="InterPro" id="IPR012308">
    <property type="entry name" value="DNA_ligase_ATP-dep_N"/>
</dbReference>
<keyword evidence="8 11" id="KW-0234">DNA repair</keyword>
<evidence type="ECO:0000313" key="16">
    <source>
        <dbReference type="RefSeq" id="XP_030516272.1"/>
    </source>
</evidence>
<dbReference type="Gene3D" id="3.30.1490.70">
    <property type="match status" value="1"/>
</dbReference>
<dbReference type="PANTHER" id="PTHR45674:SF9">
    <property type="entry name" value="DNA LIGASE 3"/>
    <property type="match status" value="1"/>
</dbReference>
<dbReference type="CDD" id="cd07969">
    <property type="entry name" value="OBF_DNA_ligase_I"/>
    <property type="match status" value="1"/>
</dbReference>
<evidence type="ECO:0000256" key="7">
    <source>
        <dbReference type="ARBA" id="ARBA00022840"/>
    </source>
</evidence>
<accession>A0A8B8N1K2</accession>
<evidence type="ECO:0000256" key="4">
    <source>
        <dbReference type="ARBA" id="ARBA00022705"/>
    </source>
</evidence>
<feature type="region of interest" description="Disordered" evidence="13">
    <location>
        <begin position="579"/>
        <end position="645"/>
    </location>
</feature>
<dbReference type="Proteomes" id="UP000827889">
    <property type="component" value="Chromosome 2"/>
</dbReference>
<dbReference type="InterPro" id="IPR016059">
    <property type="entry name" value="DNA_ligase_ATP-dep_CS"/>
</dbReference>
<keyword evidence="4" id="KW-0235">DNA replication</keyword>
<dbReference type="Pfam" id="PF01068">
    <property type="entry name" value="DNA_ligase_A_M"/>
    <property type="match status" value="1"/>
</dbReference>
<dbReference type="GO" id="GO:0003910">
    <property type="term" value="F:DNA ligase (ATP) activity"/>
    <property type="evidence" value="ECO:0007669"/>
    <property type="project" value="UniProtKB-EC"/>
</dbReference>
<protein>
    <recommendedName>
        <fullName evidence="11">DNA ligase</fullName>
        <ecNumber evidence="11">6.5.1.1</ecNumber>
    </recommendedName>
</protein>
<reference evidence="16" key="2">
    <citation type="submission" date="2025-08" db="UniProtKB">
        <authorList>
            <consortium name="RefSeq"/>
        </authorList>
    </citation>
    <scope>IDENTIFICATION</scope>
    <source>
        <tissue evidence="16">Leaf</tissue>
    </source>
</reference>
<dbReference type="Pfam" id="PF04675">
    <property type="entry name" value="DNA_ligase_A_N"/>
    <property type="match status" value="1"/>
</dbReference>
<dbReference type="Gene3D" id="3.40.50.12650">
    <property type="match status" value="1"/>
</dbReference>
<dbReference type="FunFam" id="3.40.50.12650:FF:000006">
    <property type="entry name" value="DNA ligase"/>
    <property type="match status" value="1"/>
</dbReference>
<evidence type="ECO:0000256" key="2">
    <source>
        <dbReference type="ARBA" id="ARBA00007572"/>
    </source>
</evidence>
<dbReference type="InterPro" id="IPR012310">
    <property type="entry name" value="DNA_ligase_ATP-dep_cent"/>
</dbReference>
<dbReference type="GO" id="GO:0005634">
    <property type="term" value="C:nucleus"/>
    <property type="evidence" value="ECO:0007669"/>
    <property type="project" value="UniProtKB-SubCell"/>
</dbReference>
<evidence type="ECO:0000256" key="1">
    <source>
        <dbReference type="ARBA" id="ARBA00004123"/>
    </source>
</evidence>
<dbReference type="Gene3D" id="2.40.50.140">
    <property type="entry name" value="Nucleic acid-binding proteins"/>
    <property type="match status" value="1"/>
</dbReference>
<dbReference type="GO" id="GO:0006310">
    <property type="term" value="P:DNA recombination"/>
    <property type="evidence" value="ECO:0007669"/>
    <property type="project" value="UniProtKB-KW"/>
</dbReference>
<keyword evidence="5 11" id="KW-0547">Nucleotide-binding</keyword>
<evidence type="ECO:0000256" key="8">
    <source>
        <dbReference type="ARBA" id="ARBA00023204"/>
    </source>
</evidence>
<gene>
    <name evidence="16" type="primary">LOC115729756</name>
</gene>
<comment type="catalytic activity">
    <reaction evidence="10 11">
        <text>ATP + (deoxyribonucleotide)n-3'-hydroxyl + 5'-phospho-(deoxyribonucleotide)m = (deoxyribonucleotide)n+m + AMP + diphosphate.</text>
        <dbReference type="EC" id="6.5.1.1"/>
    </reaction>
</comment>
<dbReference type="GO" id="GO:0005524">
    <property type="term" value="F:ATP binding"/>
    <property type="evidence" value="ECO:0007669"/>
    <property type="project" value="UniProtKB-KW"/>
</dbReference>
<dbReference type="FunFam" id="3.30.470.30:FF:000002">
    <property type="entry name" value="DNA ligase"/>
    <property type="match status" value="1"/>
</dbReference>
<organism evidence="15 16">
    <name type="scientific">Rhodamnia argentea</name>
    <dbReference type="NCBI Taxonomy" id="178133"/>
    <lineage>
        <taxon>Eukaryota</taxon>
        <taxon>Viridiplantae</taxon>
        <taxon>Streptophyta</taxon>
        <taxon>Embryophyta</taxon>
        <taxon>Tracheophyta</taxon>
        <taxon>Spermatophyta</taxon>
        <taxon>Magnoliopsida</taxon>
        <taxon>eudicotyledons</taxon>
        <taxon>Gunneridae</taxon>
        <taxon>Pentapetalae</taxon>
        <taxon>rosids</taxon>
        <taxon>malvids</taxon>
        <taxon>Myrtales</taxon>
        <taxon>Myrtaceae</taxon>
        <taxon>Myrtoideae</taxon>
        <taxon>Myrteae</taxon>
        <taxon>Australasian group</taxon>
        <taxon>Rhodamnia</taxon>
    </lineage>
</organism>
<evidence type="ECO:0000256" key="13">
    <source>
        <dbReference type="SAM" id="MobiDB-lite"/>
    </source>
</evidence>
<dbReference type="RefSeq" id="XP_030516272.1">
    <property type="nucleotide sequence ID" value="XM_030660412.2"/>
</dbReference>
<dbReference type="PROSITE" id="PS50160">
    <property type="entry name" value="DNA_LIGASE_A3"/>
    <property type="match status" value="1"/>
</dbReference>
<evidence type="ECO:0000256" key="5">
    <source>
        <dbReference type="ARBA" id="ARBA00022741"/>
    </source>
</evidence>
<dbReference type="InterPro" id="IPR012309">
    <property type="entry name" value="DNA_ligase_ATP-dep_C"/>
</dbReference>
<dbReference type="PANTHER" id="PTHR45674">
    <property type="entry name" value="DNA LIGASE 1/3 FAMILY MEMBER"/>
    <property type="match status" value="1"/>
</dbReference>
<dbReference type="InterPro" id="IPR000977">
    <property type="entry name" value="DNA_ligase_ATP-dep"/>
</dbReference>
<keyword evidence="15" id="KW-1185">Reference proteome</keyword>
<keyword evidence="7 11" id="KW-0067">ATP-binding</keyword>
<dbReference type="EC" id="6.5.1.1" evidence="11"/>